<dbReference type="EMBL" id="SBLB01000016">
    <property type="protein sequence ID" value="RYC66312.1"/>
    <property type="molecule type" value="Genomic_DNA"/>
</dbReference>
<reference evidence="1 2" key="1">
    <citation type="submission" date="2019-01" db="EMBL/GenBank/DDBJ databases">
        <title>Spirosoma flava sp. nov., a propanil-degrading bacterium isolated from herbicide-contaminated soil.</title>
        <authorList>
            <person name="Zhang L."/>
            <person name="Jiang J.-D."/>
        </authorList>
    </citation>
    <scope>NUCLEOTIDE SEQUENCE [LARGE SCALE GENOMIC DNA]</scope>
    <source>
        <strain evidence="1 2">TY50</strain>
    </source>
</reference>
<evidence type="ECO:0000313" key="1">
    <source>
        <dbReference type="EMBL" id="RYC66312.1"/>
    </source>
</evidence>
<dbReference type="Proteomes" id="UP000290407">
    <property type="component" value="Unassembled WGS sequence"/>
</dbReference>
<protein>
    <submittedName>
        <fullName evidence="1">Uncharacterized protein</fullName>
    </submittedName>
</protein>
<sequence>MHHIEITQLQYNRKFATENHIAFDDWLCGPGGAGFCLYPIRGVHTEADLAQAKNELYRKRDVVSMTHTWAVIVEAN</sequence>
<accession>A0A4Q2UDL2</accession>
<comment type="caution">
    <text evidence="1">The sequence shown here is derived from an EMBL/GenBank/DDBJ whole genome shotgun (WGS) entry which is preliminary data.</text>
</comment>
<proteinExistence type="predicted"/>
<dbReference type="AlphaFoldDB" id="A0A4Q2UDL2"/>
<keyword evidence="2" id="KW-1185">Reference proteome</keyword>
<name>A0A4Q2UDL2_9BACT</name>
<organism evidence="1 2">
    <name type="scientific">Spirosoma sordidisoli</name>
    <dbReference type="NCBI Taxonomy" id="2502893"/>
    <lineage>
        <taxon>Bacteria</taxon>
        <taxon>Pseudomonadati</taxon>
        <taxon>Bacteroidota</taxon>
        <taxon>Cytophagia</taxon>
        <taxon>Cytophagales</taxon>
        <taxon>Cytophagaceae</taxon>
        <taxon>Spirosoma</taxon>
    </lineage>
</organism>
<dbReference type="RefSeq" id="WP_129606827.1">
    <property type="nucleotide sequence ID" value="NZ_SBLB01000016.1"/>
</dbReference>
<gene>
    <name evidence="1" type="ORF">EQG79_30010</name>
</gene>
<evidence type="ECO:0000313" key="2">
    <source>
        <dbReference type="Proteomes" id="UP000290407"/>
    </source>
</evidence>